<dbReference type="RefSeq" id="WP_253476694.1">
    <property type="nucleotide sequence ID" value="NZ_JALJXV010000003.1"/>
</dbReference>
<dbReference type="PROSITE" id="PS51257">
    <property type="entry name" value="PROKAR_LIPOPROTEIN"/>
    <property type="match status" value="1"/>
</dbReference>
<feature type="chain" id="PRO_5042109058" evidence="1">
    <location>
        <begin position="25"/>
        <end position="392"/>
    </location>
</feature>
<keyword evidence="3" id="KW-1185">Reference proteome</keyword>
<sequence length="392" mass="41711">MSAGARRRGAIVLVAAALALGGCATPAPTPEAGVSAIDGLPLAIWARLGEEAGEASFERFRLGAPEADSGAWLELGSAKAMGAVDTARAAAAIAALDDRELTEALGIVVTAHGQAERALADGERRLVARARAARVTPQVENLSGFREAGDVARYIHAVTALVVPELAAIYHAGGDYSDAGLPAWALALEAASPYALAHAFTLRASELRDRALASDITEVVCNTPRVSLDDGARVDYRVDCGDALSERGGEIVVAPRIRVAGLTYHYQLPGTINAGAGDVRLRYRAGEGVRVVNDTPWMIEVQSVGLTLGESTRRFDALSGMLPQRSRVRLISEADLAIGERERTLSVSTPEERSAFRLTAHLEARYLNSRGLSIAIAERREYTLEELLRQRD</sequence>
<proteinExistence type="predicted"/>
<evidence type="ECO:0000313" key="2">
    <source>
        <dbReference type="EMBL" id="MCP1674584.1"/>
    </source>
</evidence>
<reference evidence="2" key="1">
    <citation type="submission" date="2022-03" db="EMBL/GenBank/DDBJ databases">
        <title>Genomic Encyclopedia of Type Strains, Phase III (KMG-III): the genomes of soil and plant-associated and newly described type strains.</title>
        <authorList>
            <person name="Whitman W."/>
        </authorList>
    </citation>
    <scope>NUCLEOTIDE SEQUENCE</scope>
    <source>
        <strain evidence="2">ANL 6-2</strain>
    </source>
</reference>
<accession>A0AAE3KBA8</accession>
<name>A0AAE3KBA8_9GAMM</name>
<gene>
    <name evidence="2" type="ORF">J2T57_001686</name>
</gene>
<evidence type="ECO:0000256" key="1">
    <source>
        <dbReference type="SAM" id="SignalP"/>
    </source>
</evidence>
<dbReference type="Proteomes" id="UP001205843">
    <property type="component" value="Unassembled WGS sequence"/>
</dbReference>
<dbReference type="EMBL" id="JALJXV010000003">
    <property type="protein sequence ID" value="MCP1674584.1"/>
    <property type="molecule type" value="Genomic_DNA"/>
</dbReference>
<feature type="signal peptide" evidence="1">
    <location>
        <begin position="1"/>
        <end position="24"/>
    </location>
</feature>
<evidence type="ECO:0000313" key="3">
    <source>
        <dbReference type="Proteomes" id="UP001205843"/>
    </source>
</evidence>
<dbReference type="AlphaFoldDB" id="A0AAE3KBA8"/>
<organism evidence="2 3">
    <name type="scientific">Natronocella acetinitrilica</name>
    <dbReference type="NCBI Taxonomy" id="414046"/>
    <lineage>
        <taxon>Bacteria</taxon>
        <taxon>Pseudomonadati</taxon>
        <taxon>Pseudomonadota</taxon>
        <taxon>Gammaproteobacteria</taxon>
        <taxon>Chromatiales</taxon>
        <taxon>Ectothiorhodospiraceae</taxon>
        <taxon>Natronocella</taxon>
    </lineage>
</organism>
<protein>
    <submittedName>
        <fullName evidence="2">Uncharacterized protein</fullName>
    </submittedName>
</protein>
<keyword evidence="1" id="KW-0732">Signal</keyword>
<comment type="caution">
    <text evidence="2">The sequence shown here is derived from an EMBL/GenBank/DDBJ whole genome shotgun (WGS) entry which is preliminary data.</text>
</comment>